<proteinExistence type="predicted"/>
<sequence length="133" mass="13182">MKILIVDGQGGGIGRQLAEALKRAGEQDVTCVGTNAIATAAMLKAGAAHAATGENAVVVACREADVVAGPLGIVIADALMGEVTPAMAAAIAQSRARKVLIPVNQCGNFVVGVPAGETTASLVAKAVEAILRP</sequence>
<reference evidence="1" key="2">
    <citation type="journal article" date="2021" name="PeerJ">
        <title>Extensive microbial diversity within the chicken gut microbiome revealed by metagenomics and culture.</title>
        <authorList>
            <person name="Gilroy R."/>
            <person name="Ravi A."/>
            <person name="Getino M."/>
            <person name="Pursley I."/>
            <person name="Horton D.L."/>
            <person name="Alikhan N.F."/>
            <person name="Baker D."/>
            <person name="Gharbi K."/>
            <person name="Hall N."/>
            <person name="Watson M."/>
            <person name="Adriaenssens E.M."/>
            <person name="Foster-Nyarko E."/>
            <person name="Jarju S."/>
            <person name="Secka A."/>
            <person name="Antonio M."/>
            <person name="Oren A."/>
            <person name="Chaudhuri R.R."/>
            <person name="La Ragione R."/>
            <person name="Hildebrand F."/>
            <person name="Pallen M.J."/>
        </authorList>
    </citation>
    <scope>NUCLEOTIDE SEQUENCE</scope>
    <source>
        <strain evidence="1">ChiSjej6B24-2974</strain>
    </source>
</reference>
<dbReference type="Proteomes" id="UP000824260">
    <property type="component" value="Unassembled WGS sequence"/>
</dbReference>
<evidence type="ECO:0000313" key="1">
    <source>
        <dbReference type="EMBL" id="HIQ82081.1"/>
    </source>
</evidence>
<reference evidence="1" key="1">
    <citation type="submission" date="2020-10" db="EMBL/GenBank/DDBJ databases">
        <authorList>
            <person name="Gilroy R."/>
        </authorList>
    </citation>
    <scope>NUCLEOTIDE SEQUENCE</scope>
    <source>
        <strain evidence="1">ChiSjej6B24-2974</strain>
    </source>
</reference>
<name>A0A9D0ZMC6_9FIRM</name>
<dbReference type="AlphaFoldDB" id="A0A9D0ZMC6"/>
<comment type="caution">
    <text evidence="1">The sequence shown here is derived from an EMBL/GenBank/DDBJ whole genome shotgun (WGS) entry which is preliminary data.</text>
</comment>
<dbReference type="EMBL" id="DVFZ01000033">
    <property type="protein sequence ID" value="HIQ82081.1"/>
    <property type="molecule type" value="Genomic_DNA"/>
</dbReference>
<organism evidence="1 2">
    <name type="scientific">Candidatus Pullichristensenella stercorigallinarum</name>
    <dbReference type="NCBI Taxonomy" id="2840909"/>
    <lineage>
        <taxon>Bacteria</taxon>
        <taxon>Bacillati</taxon>
        <taxon>Bacillota</taxon>
        <taxon>Clostridia</taxon>
        <taxon>Candidatus Pullichristensenella</taxon>
    </lineage>
</organism>
<gene>
    <name evidence="1" type="ORF">IAA52_03145</name>
</gene>
<evidence type="ECO:0000313" key="2">
    <source>
        <dbReference type="Proteomes" id="UP000824260"/>
    </source>
</evidence>
<dbReference type="InterPro" id="IPR024208">
    <property type="entry name" value="DUF3842"/>
</dbReference>
<protein>
    <submittedName>
        <fullName evidence="1">DUF3842 family protein</fullName>
    </submittedName>
</protein>
<dbReference type="Pfam" id="PF12953">
    <property type="entry name" value="DUF3842"/>
    <property type="match status" value="1"/>
</dbReference>
<accession>A0A9D0ZMC6</accession>